<reference evidence="2" key="1">
    <citation type="submission" date="2018-02" db="EMBL/GenBank/DDBJ databases">
        <title>Rhizophora mucronata_Transcriptome.</title>
        <authorList>
            <person name="Meera S.P."/>
            <person name="Sreeshan A."/>
            <person name="Augustine A."/>
        </authorList>
    </citation>
    <scope>NUCLEOTIDE SEQUENCE</scope>
    <source>
        <tissue evidence="2">Leaf</tissue>
    </source>
</reference>
<sequence>MKTNLRQPREGELRGNTKLMEGRRDHNHQKYIKHKLKPNII</sequence>
<feature type="region of interest" description="Disordered" evidence="1">
    <location>
        <begin position="1"/>
        <end position="28"/>
    </location>
</feature>
<dbReference type="AlphaFoldDB" id="A0A2P2K616"/>
<feature type="compositionally biased region" description="Basic and acidic residues" evidence="1">
    <location>
        <begin position="7"/>
        <end position="24"/>
    </location>
</feature>
<dbReference type="EMBL" id="GGEC01020690">
    <property type="protein sequence ID" value="MBX01174.1"/>
    <property type="molecule type" value="Transcribed_RNA"/>
</dbReference>
<proteinExistence type="predicted"/>
<name>A0A2P2K616_RHIMU</name>
<protein>
    <submittedName>
        <fullName evidence="2">Uncharacterized protein</fullName>
    </submittedName>
</protein>
<evidence type="ECO:0000313" key="2">
    <source>
        <dbReference type="EMBL" id="MBX01174.1"/>
    </source>
</evidence>
<accession>A0A2P2K616</accession>
<evidence type="ECO:0000256" key="1">
    <source>
        <dbReference type="SAM" id="MobiDB-lite"/>
    </source>
</evidence>
<organism evidence="2">
    <name type="scientific">Rhizophora mucronata</name>
    <name type="common">Asiatic mangrove</name>
    <dbReference type="NCBI Taxonomy" id="61149"/>
    <lineage>
        <taxon>Eukaryota</taxon>
        <taxon>Viridiplantae</taxon>
        <taxon>Streptophyta</taxon>
        <taxon>Embryophyta</taxon>
        <taxon>Tracheophyta</taxon>
        <taxon>Spermatophyta</taxon>
        <taxon>Magnoliopsida</taxon>
        <taxon>eudicotyledons</taxon>
        <taxon>Gunneridae</taxon>
        <taxon>Pentapetalae</taxon>
        <taxon>rosids</taxon>
        <taxon>fabids</taxon>
        <taxon>Malpighiales</taxon>
        <taxon>Rhizophoraceae</taxon>
        <taxon>Rhizophora</taxon>
    </lineage>
</organism>